<reference evidence="1 2" key="1">
    <citation type="submission" date="2024-09" db="EMBL/GenBank/DDBJ databases">
        <authorList>
            <person name="Zhang Z.-H."/>
        </authorList>
    </citation>
    <scope>NUCLEOTIDE SEQUENCE [LARGE SCALE GENOMIC DNA]</scope>
    <source>
        <strain evidence="1 2">HHTR114</strain>
    </source>
</reference>
<comment type="caution">
    <text evidence="1">The sequence shown here is derived from an EMBL/GenBank/DDBJ whole genome shotgun (WGS) entry which is preliminary data.</text>
</comment>
<keyword evidence="2" id="KW-1185">Reference proteome</keyword>
<dbReference type="SUPFAM" id="SSF158837">
    <property type="entry name" value="AGR C 984p-like"/>
    <property type="match status" value="1"/>
</dbReference>
<gene>
    <name evidence="1" type="ORF">ACFMB1_00265</name>
</gene>
<dbReference type="InterPro" id="IPR023157">
    <property type="entry name" value="AGR-C-984p-like_sf"/>
</dbReference>
<evidence type="ECO:0000313" key="1">
    <source>
        <dbReference type="EMBL" id="MFC6033955.1"/>
    </source>
</evidence>
<dbReference type="EMBL" id="JBHPON010000001">
    <property type="protein sequence ID" value="MFC6033955.1"/>
    <property type="molecule type" value="Genomic_DNA"/>
</dbReference>
<organism evidence="1 2">
    <name type="scientific">Hyphococcus aureus</name>
    <dbReference type="NCBI Taxonomy" id="2666033"/>
    <lineage>
        <taxon>Bacteria</taxon>
        <taxon>Pseudomonadati</taxon>
        <taxon>Pseudomonadota</taxon>
        <taxon>Alphaproteobacteria</taxon>
        <taxon>Parvularculales</taxon>
        <taxon>Parvularculaceae</taxon>
        <taxon>Hyphococcus</taxon>
    </lineage>
</organism>
<protein>
    <submittedName>
        <fullName evidence="1">DUF1217 domain-containing protein</fullName>
    </submittedName>
</protein>
<dbReference type="RefSeq" id="WP_379880759.1">
    <property type="nucleotide sequence ID" value="NZ_JBHPON010000001.1"/>
</dbReference>
<dbReference type="Pfam" id="PF06748">
    <property type="entry name" value="DUF1217"/>
    <property type="match status" value="1"/>
</dbReference>
<proteinExistence type="predicted"/>
<sequence>MLQNTAERQFETFQKSPEIVRNVDYFREHIAEADTAEKLVDDRKLLTVALGAFGLEEEINKKAFIQKILEEGTDASDSFANRLSDTRWRQFAKAFGYGNFTGANTGIPSFREQTANDYLERAFEVSVGEVNTDMRLAMNFRREIAAIANGSNVEEVGWFQIMGQEPLRAVMEGAFGLPSSIGSADIDQQKELFERKADQFFGGKSPAVFKDPLKVEEALRRFFVQSEIQNGPTASTPGSAALSVLTGSANTSGLSSNSIVNLFISNF</sequence>
<dbReference type="InterPro" id="IPR010626">
    <property type="entry name" value="DUF1217"/>
</dbReference>
<accession>A0ABW1KQ75</accession>
<dbReference type="Proteomes" id="UP001596116">
    <property type="component" value="Unassembled WGS sequence"/>
</dbReference>
<name>A0ABW1KQ75_9PROT</name>
<evidence type="ECO:0000313" key="2">
    <source>
        <dbReference type="Proteomes" id="UP001596116"/>
    </source>
</evidence>
<dbReference type="Gene3D" id="1.10.3700.10">
    <property type="entry name" value="AGR C 984p-like"/>
    <property type="match status" value="1"/>
</dbReference>